<comment type="caution">
    <text evidence="3">The sequence shown here is derived from an EMBL/GenBank/DDBJ whole genome shotgun (WGS) entry which is preliminary data.</text>
</comment>
<gene>
    <name evidence="3" type="ORF">GCM10025782_22870</name>
</gene>
<keyword evidence="2" id="KW-0812">Transmembrane</keyword>
<keyword evidence="2" id="KW-0472">Membrane</keyword>
<sequence>MPTLATRILLAALTVIGLVLLAVGSWFTFHLGPSGSATFTTTPPRGTVVVLEPSVLNRVDRPTTVTAVTRSGAPVFIGRATPSDATAVVGGADVTSVTGARVRSWSLDQSRSGAGPAPALAGADIWHGTVTGKGSARVQVRPQDAPEAVVVATADGQAADLASVTVTIERRTWFFQALLVSLVGLLATAAGAAGLWQQRRHPVAVEEAEGGPDRADGARPTEEVPS</sequence>
<feature type="compositionally biased region" description="Basic and acidic residues" evidence="1">
    <location>
        <begin position="211"/>
        <end position="226"/>
    </location>
</feature>
<dbReference type="Proteomes" id="UP001500556">
    <property type="component" value="Unassembled WGS sequence"/>
</dbReference>
<accession>A0ABP8Y8S0</accession>
<protein>
    <submittedName>
        <fullName evidence="3">Uncharacterized protein</fullName>
    </submittedName>
</protein>
<dbReference type="EMBL" id="BAABLO010000011">
    <property type="protein sequence ID" value="GAA4724284.1"/>
    <property type="molecule type" value="Genomic_DNA"/>
</dbReference>
<organism evidence="3 4">
    <name type="scientific">Pedococcus ginsenosidimutans</name>
    <dbReference type="NCBI Taxonomy" id="490570"/>
    <lineage>
        <taxon>Bacteria</taxon>
        <taxon>Bacillati</taxon>
        <taxon>Actinomycetota</taxon>
        <taxon>Actinomycetes</taxon>
        <taxon>Micrococcales</taxon>
        <taxon>Intrasporangiaceae</taxon>
        <taxon>Pedococcus</taxon>
    </lineage>
</organism>
<evidence type="ECO:0000313" key="4">
    <source>
        <dbReference type="Proteomes" id="UP001500556"/>
    </source>
</evidence>
<feature type="region of interest" description="Disordered" evidence="1">
    <location>
        <begin position="204"/>
        <end position="226"/>
    </location>
</feature>
<keyword evidence="4" id="KW-1185">Reference proteome</keyword>
<keyword evidence="2" id="KW-1133">Transmembrane helix</keyword>
<dbReference type="RefSeq" id="WP_345503400.1">
    <property type="nucleotide sequence ID" value="NZ_BAABLO010000011.1"/>
</dbReference>
<evidence type="ECO:0000256" key="1">
    <source>
        <dbReference type="SAM" id="MobiDB-lite"/>
    </source>
</evidence>
<reference evidence="4" key="1">
    <citation type="journal article" date="2019" name="Int. J. Syst. Evol. Microbiol.">
        <title>The Global Catalogue of Microorganisms (GCM) 10K type strain sequencing project: providing services to taxonomists for standard genome sequencing and annotation.</title>
        <authorList>
            <consortium name="The Broad Institute Genomics Platform"/>
            <consortium name="The Broad Institute Genome Sequencing Center for Infectious Disease"/>
            <person name="Wu L."/>
            <person name="Ma J."/>
        </authorList>
    </citation>
    <scope>NUCLEOTIDE SEQUENCE [LARGE SCALE GENOMIC DNA]</scope>
    <source>
        <strain evidence="4">JCM 18961</strain>
    </source>
</reference>
<evidence type="ECO:0000256" key="2">
    <source>
        <dbReference type="SAM" id="Phobius"/>
    </source>
</evidence>
<proteinExistence type="predicted"/>
<name>A0ABP8Y8S0_9MICO</name>
<evidence type="ECO:0000313" key="3">
    <source>
        <dbReference type="EMBL" id="GAA4724284.1"/>
    </source>
</evidence>
<feature type="transmembrane region" description="Helical" evidence="2">
    <location>
        <begin position="173"/>
        <end position="196"/>
    </location>
</feature>